<protein>
    <submittedName>
        <fullName evidence="2">Class II aldolase/adducin family protein</fullName>
    </submittedName>
</protein>
<evidence type="ECO:0000259" key="1">
    <source>
        <dbReference type="SMART" id="SM01007"/>
    </source>
</evidence>
<comment type="caution">
    <text evidence="2">The sequence shown here is derived from an EMBL/GenBank/DDBJ whole genome shotgun (WGS) entry which is preliminary data.</text>
</comment>
<dbReference type="Proteomes" id="UP001521209">
    <property type="component" value="Unassembled WGS sequence"/>
</dbReference>
<dbReference type="Gene3D" id="3.40.225.10">
    <property type="entry name" value="Class II aldolase/adducin N-terminal domain"/>
    <property type="match status" value="1"/>
</dbReference>
<keyword evidence="3" id="KW-1185">Reference proteome</keyword>
<feature type="domain" description="Class II aldolase/adducin N-terminal" evidence="1">
    <location>
        <begin position="11"/>
        <end position="194"/>
    </location>
</feature>
<accession>A0ABS9DWL0</accession>
<dbReference type="SMART" id="SM01007">
    <property type="entry name" value="Aldolase_II"/>
    <property type="match status" value="1"/>
</dbReference>
<organism evidence="2 3">
    <name type="scientific">Acidiphilium iwatense</name>
    <dbReference type="NCBI Taxonomy" id="768198"/>
    <lineage>
        <taxon>Bacteria</taxon>
        <taxon>Pseudomonadati</taxon>
        <taxon>Pseudomonadota</taxon>
        <taxon>Alphaproteobacteria</taxon>
        <taxon>Acetobacterales</taxon>
        <taxon>Acidocellaceae</taxon>
        <taxon>Acidiphilium</taxon>
    </lineage>
</organism>
<evidence type="ECO:0000313" key="3">
    <source>
        <dbReference type="Proteomes" id="UP001521209"/>
    </source>
</evidence>
<dbReference type="EMBL" id="JAKGBZ010000018">
    <property type="protein sequence ID" value="MCF3947134.1"/>
    <property type="molecule type" value="Genomic_DNA"/>
</dbReference>
<dbReference type="Pfam" id="PF00596">
    <property type="entry name" value="Aldolase_II"/>
    <property type="match status" value="1"/>
</dbReference>
<dbReference type="RefSeq" id="WP_235704365.1">
    <property type="nucleotide sequence ID" value="NZ_JAKGBZ010000018.1"/>
</dbReference>
<dbReference type="SUPFAM" id="SSF53639">
    <property type="entry name" value="AraD/HMP-PK domain-like"/>
    <property type="match status" value="1"/>
</dbReference>
<proteinExistence type="predicted"/>
<evidence type="ECO:0000313" key="2">
    <source>
        <dbReference type="EMBL" id="MCF3947134.1"/>
    </source>
</evidence>
<reference evidence="2 3" key="1">
    <citation type="submission" date="2022-01" db="EMBL/GenBank/DDBJ databases">
        <authorList>
            <person name="Won M."/>
            <person name="Kim S.-J."/>
            <person name="Kwon S.-W."/>
        </authorList>
    </citation>
    <scope>NUCLEOTIDE SEQUENCE [LARGE SCALE GENOMIC DNA]</scope>
    <source>
        <strain evidence="2 3">KCTC 23505</strain>
    </source>
</reference>
<name>A0ABS9DWL0_9PROT</name>
<sequence length="325" mass="33683">MDGGIVTALAELAAASARLGADRLRVQAAGGNTSVKLDDTLWIKASGQWLADAEARDIMVPVALSALCHAFACGEDVESVQRFVRDDTALRPSIETAMHALLPGRVVLHVHCVATIAVAVREDAPEILARALDGLLWTFVPYVRPGQPLAEAVAAQPGFDIYVLGNHGLTVCAETVAAAMALLDTVAERLAVAPRPAPEADIGRLAALADGTDYVPATDAALHALATDPVCLAVARAGSLYPDHVIFLGPGAAEWPKATAPLALVPGAGALLRRDASTSALAMARCLADVAARIPPGAPLVALSQADEAALLGWEAETYRQGLRR</sequence>
<dbReference type="InterPro" id="IPR001303">
    <property type="entry name" value="Aldolase_II/adducin_N"/>
</dbReference>
<dbReference type="InterPro" id="IPR036409">
    <property type="entry name" value="Aldolase_II/adducin_N_sf"/>
</dbReference>
<gene>
    <name evidence="2" type="ORF">L2A60_10630</name>
</gene>